<evidence type="ECO:0000313" key="2">
    <source>
        <dbReference type="EMBL" id="KYN38435.1"/>
    </source>
</evidence>
<dbReference type="Proteomes" id="UP000078541">
    <property type="component" value="Unassembled WGS sequence"/>
</dbReference>
<dbReference type="EMBL" id="KQ981671">
    <property type="protein sequence ID" value="KYN38435.1"/>
    <property type="molecule type" value="Genomic_DNA"/>
</dbReference>
<dbReference type="CDD" id="cd10442">
    <property type="entry name" value="GIY-YIG_PLEs"/>
    <property type="match status" value="1"/>
</dbReference>
<sequence length="252" mass="29902">MDKGNVVVALDKTKYVQKIEILLFDTDTYKLLTHNPVNKLLTQGRYLDYFSRHPLCKKVGTIIDLMDRVLALFYSIYHQENFELVIKILSNNGYPLKFIFAEIKNRLSKKFKQWNDQDNTPTDKSTDNNKDRINKFFTIPFIPLLSKKIEIDCRECEASYVGQTDRCLKTHINEHNNHINWNTTQHSVITKHRISHQHDFDWENVKILDKEKVFNKRLISEAIHIKQQKKNLNLQNDTYSLDPLYTNLFTEL</sequence>
<organism evidence="2 3">
    <name type="scientific">Trachymyrmex septentrionalis</name>
    <dbReference type="NCBI Taxonomy" id="34720"/>
    <lineage>
        <taxon>Eukaryota</taxon>
        <taxon>Metazoa</taxon>
        <taxon>Ecdysozoa</taxon>
        <taxon>Arthropoda</taxon>
        <taxon>Hexapoda</taxon>
        <taxon>Insecta</taxon>
        <taxon>Pterygota</taxon>
        <taxon>Neoptera</taxon>
        <taxon>Endopterygota</taxon>
        <taxon>Hymenoptera</taxon>
        <taxon>Apocrita</taxon>
        <taxon>Aculeata</taxon>
        <taxon>Formicoidea</taxon>
        <taxon>Formicidae</taxon>
        <taxon>Myrmicinae</taxon>
        <taxon>Trachymyrmex</taxon>
    </lineage>
</organism>
<feature type="domain" description="Helix-turn-helix" evidence="1">
    <location>
        <begin position="45"/>
        <end position="104"/>
    </location>
</feature>
<evidence type="ECO:0000313" key="3">
    <source>
        <dbReference type="Proteomes" id="UP000078541"/>
    </source>
</evidence>
<proteinExistence type="predicted"/>
<accession>A0A151JW21</accession>
<name>A0A151JW21_9HYME</name>
<dbReference type="AlphaFoldDB" id="A0A151JW21"/>
<dbReference type="Pfam" id="PF26215">
    <property type="entry name" value="HTH_animal"/>
    <property type="match status" value="1"/>
</dbReference>
<protein>
    <recommendedName>
        <fullName evidence="1">Helix-turn-helix domain-containing protein</fullName>
    </recommendedName>
</protein>
<gene>
    <name evidence="2" type="ORF">ALC56_07189</name>
</gene>
<dbReference type="InterPro" id="IPR058912">
    <property type="entry name" value="HTH_animal"/>
</dbReference>
<evidence type="ECO:0000259" key="1">
    <source>
        <dbReference type="Pfam" id="PF26215"/>
    </source>
</evidence>
<keyword evidence="3" id="KW-1185">Reference proteome</keyword>
<reference evidence="2 3" key="1">
    <citation type="submission" date="2016-03" db="EMBL/GenBank/DDBJ databases">
        <title>Trachymyrmex septentrionalis WGS genome.</title>
        <authorList>
            <person name="Nygaard S."/>
            <person name="Hu H."/>
            <person name="Boomsma J."/>
            <person name="Zhang G."/>
        </authorList>
    </citation>
    <scope>NUCLEOTIDE SEQUENCE [LARGE SCALE GENOMIC DNA]</scope>
    <source>
        <strain evidence="2">Tsep2-gDNA-1</strain>
        <tissue evidence="2">Whole body</tissue>
    </source>
</reference>